<dbReference type="EMBL" id="DVHE01000082">
    <property type="protein sequence ID" value="HIR51681.1"/>
    <property type="molecule type" value="Genomic_DNA"/>
</dbReference>
<sequence>MDEKQYLRDLAQRQAELAAHPDNAALAQAWYDHNSLRGQRPMVVFEEETCKQEFFQLQCEDPLARYVEGQLLQTIRAKELIGDDKVVPDFLRVPVQIESQFFGVERHRTVAAEGLGYHDEPVLVNLEEDLSKLRPSEFHYNKAATERLENFAGDILGDVLPLRRVNELNQWHFAPTQHVVNLMGMENLFLAMFDAPEALHRLMAFLVEDMKRLLRWEEQEGLLFANAGNDYMGSGSYCFNRELPASGPVVSTQTWGHSNSQESVGISPEQYAEFVFPYIQEIAREFGLFYYGCCEPVDPIWDDCLSKLPNLRKVSISAWCDEEKMAERLSKAPVIYSRKPSPNFLGVDHVLDEEAFRAYIKRTIDLTRGCHVEIIFRDIYTLHGNPDKARRAVEIVRSLL</sequence>
<accession>A0A9D1IXR7</accession>
<name>A0A9D1IXR7_9FIRM</name>
<proteinExistence type="predicted"/>
<protein>
    <recommendedName>
        <fullName evidence="3">Uroporphyrinogen decarboxylase (URO-D) domain-containing protein</fullName>
    </recommendedName>
</protein>
<comment type="caution">
    <text evidence="1">The sequence shown here is derived from an EMBL/GenBank/DDBJ whole genome shotgun (WGS) entry which is preliminary data.</text>
</comment>
<dbReference type="AlphaFoldDB" id="A0A9D1IXR7"/>
<gene>
    <name evidence="1" type="ORF">IAA53_10500</name>
</gene>
<organism evidence="1 2">
    <name type="scientific">Candidatus Avoscillospira avicola</name>
    <dbReference type="NCBI Taxonomy" id="2840706"/>
    <lineage>
        <taxon>Bacteria</taxon>
        <taxon>Bacillati</taxon>
        <taxon>Bacillota</taxon>
        <taxon>Clostridia</taxon>
        <taxon>Eubacteriales</taxon>
        <taxon>Oscillospiraceae</taxon>
        <taxon>Oscillospiraceae incertae sedis</taxon>
        <taxon>Candidatus Avoscillospira</taxon>
    </lineage>
</organism>
<dbReference type="Proteomes" id="UP000824239">
    <property type="component" value="Unassembled WGS sequence"/>
</dbReference>
<evidence type="ECO:0008006" key="3">
    <source>
        <dbReference type="Google" id="ProtNLM"/>
    </source>
</evidence>
<reference evidence="1" key="2">
    <citation type="journal article" date="2021" name="PeerJ">
        <title>Extensive microbial diversity within the chicken gut microbiome revealed by metagenomics and culture.</title>
        <authorList>
            <person name="Gilroy R."/>
            <person name="Ravi A."/>
            <person name="Getino M."/>
            <person name="Pursley I."/>
            <person name="Horton D.L."/>
            <person name="Alikhan N.F."/>
            <person name="Baker D."/>
            <person name="Gharbi K."/>
            <person name="Hall N."/>
            <person name="Watson M."/>
            <person name="Adriaenssens E.M."/>
            <person name="Foster-Nyarko E."/>
            <person name="Jarju S."/>
            <person name="Secka A."/>
            <person name="Antonio M."/>
            <person name="Oren A."/>
            <person name="Chaudhuri R.R."/>
            <person name="La Ragione R."/>
            <person name="Hildebrand F."/>
            <person name="Pallen M.J."/>
        </authorList>
    </citation>
    <scope>NUCLEOTIDE SEQUENCE</scope>
    <source>
        <strain evidence="1">ChiBcec15-4380</strain>
    </source>
</reference>
<evidence type="ECO:0000313" key="2">
    <source>
        <dbReference type="Proteomes" id="UP000824239"/>
    </source>
</evidence>
<evidence type="ECO:0000313" key="1">
    <source>
        <dbReference type="EMBL" id="HIR51681.1"/>
    </source>
</evidence>
<dbReference type="InterPro" id="IPR038071">
    <property type="entry name" value="UROD/MetE-like_sf"/>
</dbReference>
<dbReference type="Gene3D" id="3.20.20.210">
    <property type="match status" value="1"/>
</dbReference>
<reference evidence="1" key="1">
    <citation type="submission" date="2020-10" db="EMBL/GenBank/DDBJ databases">
        <authorList>
            <person name="Gilroy R."/>
        </authorList>
    </citation>
    <scope>NUCLEOTIDE SEQUENCE</scope>
    <source>
        <strain evidence="1">ChiBcec15-4380</strain>
    </source>
</reference>